<dbReference type="InterPro" id="IPR017853">
    <property type="entry name" value="GH"/>
</dbReference>
<dbReference type="Gene3D" id="3.20.20.80">
    <property type="entry name" value="Glycosidases"/>
    <property type="match status" value="2"/>
</dbReference>
<dbReference type="InterPro" id="IPR013780">
    <property type="entry name" value="Glyco_hydro_b"/>
</dbReference>
<dbReference type="OrthoDB" id="9971853at2759"/>
<keyword evidence="2" id="KW-0378">Hydrolase</keyword>
<dbReference type="GO" id="GO:1904462">
    <property type="term" value="P:ergosteryl 3-beta-D-glucoside catabolic process"/>
    <property type="evidence" value="ECO:0007669"/>
    <property type="project" value="TreeGrafter"/>
</dbReference>
<proteinExistence type="inferred from homology"/>
<dbReference type="Pfam" id="PF18564">
    <property type="entry name" value="Glyco_hydro_5_C"/>
    <property type="match status" value="1"/>
</dbReference>
<evidence type="ECO:0000256" key="1">
    <source>
        <dbReference type="ARBA" id="ARBA00005641"/>
    </source>
</evidence>
<keyword evidence="4" id="KW-0472">Membrane</keyword>
<feature type="transmembrane region" description="Helical" evidence="4">
    <location>
        <begin position="795"/>
        <end position="822"/>
    </location>
</feature>
<dbReference type="PANTHER" id="PTHR31308">
    <property type="match status" value="1"/>
</dbReference>
<dbReference type="Gene3D" id="2.60.40.1180">
    <property type="entry name" value="Golgi alpha-mannosidase II"/>
    <property type="match status" value="1"/>
</dbReference>
<evidence type="ECO:0000259" key="5">
    <source>
        <dbReference type="Pfam" id="PF18564"/>
    </source>
</evidence>
<dbReference type="SUPFAM" id="SSF51445">
    <property type="entry name" value="(Trans)glycosidases"/>
    <property type="match status" value="1"/>
</dbReference>
<accession>A0A5C3EED9</accession>
<reference evidence="6 7" key="1">
    <citation type="submission" date="2018-03" db="EMBL/GenBank/DDBJ databases">
        <authorList>
            <person name="Guldener U."/>
        </authorList>
    </citation>
    <scope>NUCLEOTIDE SEQUENCE [LARGE SCALE GENOMIC DNA]</scope>
    <source>
        <strain evidence="6 7">NBRC100155</strain>
    </source>
</reference>
<evidence type="ECO:0000256" key="2">
    <source>
        <dbReference type="ARBA" id="ARBA00022801"/>
    </source>
</evidence>
<dbReference type="EMBL" id="OOIN01000024">
    <property type="protein sequence ID" value="SPO28580.1"/>
    <property type="molecule type" value="Genomic_DNA"/>
</dbReference>
<evidence type="ECO:0000313" key="6">
    <source>
        <dbReference type="EMBL" id="SPO28580.1"/>
    </source>
</evidence>
<evidence type="ECO:0000313" key="7">
    <source>
        <dbReference type="Proteomes" id="UP000324022"/>
    </source>
</evidence>
<protein>
    <recommendedName>
        <fullName evidence="5">Glycoside hydrolase family 5 C-terminal domain-containing protein</fullName>
    </recommendedName>
</protein>
<gene>
    <name evidence="6" type="ORF">UTRI_04458</name>
</gene>
<keyword evidence="7" id="KW-1185">Reference proteome</keyword>
<dbReference type="PANTHER" id="PTHR31308:SF5">
    <property type="entry name" value="ERGOSTERYL-BETA-GLUCOSIDASE"/>
    <property type="match status" value="1"/>
</dbReference>
<dbReference type="AlphaFoldDB" id="A0A5C3EED9"/>
<keyword evidence="3" id="KW-0326">Glycosidase</keyword>
<evidence type="ECO:0000256" key="4">
    <source>
        <dbReference type="SAM" id="Phobius"/>
    </source>
</evidence>
<keyword evidence="4" id="KW-0812">Transmembrane</keyword>
<evidence type="ECO:0000256" key="3">
    <source>
        <dbReference type="ARBA" id="ARBA00023295"/>
    </source>
</evidence>
<dbReference type="GO" id="GO:0050295">
    <property type="term" value="F:steryl-beta-glucosidase activity"/>
    <property type="evidence" value="ECO:0007669"/>
    <property type="project" value="TreeGrafter"/>
</dbReference>
<dbReference type="Proteomes" id="UP000324022">
    <property type="component" value="Unassembled WGS sequence"/>
</dbReference>
<dbReference type="InterPro" id="IPR041036">
    <property type="entry name" value="GH5_C"/>
</dbReference>
<name>A0A5C3EED9_9BASI</name>
<keyword evidence="4" id="KW-1133">Transmembrane helix</keyword>
<sequence length="839" mass="94903">MVDQQHAACDLSNEALGPSGLRIQNGRFVDSYNRTINFHGVNVAGSCKLPTTPNGLSHLHEGFYETHRTVSFIGRPFPLSEAPLHFARLRAWGLPLIRLLVTWESISHAGPGKHQIDQDYIEYLEKLLTIMAEYGIKCFICAHQDVWSRFSGGSGAPGWTFETVGLDVTAFTDTGAAYIHCEDEKMKRQAGCEKKKEASGAFLWPSGYQKLAASTMATLFWAGNALAPKLTIKDEGEKEVGVQTFLQNAYIEAFGQLADRLAPLEACLGFEPMNEPHRGLINLHDFHSWNYDTDLHIGHYPSFIQALALGSGYKQNVKFYVKSWPVPTRVSHTATLDPQGKSCWLSSSARSEQVDKIGGGLGTCVWRAHGVWEWDESKQVPVVLQYDYFEKDHRQGREGQRIEWYRDCFAPFLRRFTDRVSRNTSGFTFVEPIPNEFIPPWIPARVIEDPTLAAQYKDAAYTQKYATRTLIDTPRPGGESHFVYAPHFYDLNVLFGKVHTWMSVNVQGLSRGMFVLKALYFGVSGLKKNYLVQIGKIKDLAYASLGTVPIIIGEVGLPFDINSRHAYRTGDYTKQHEILDALINAMEKLNLGFTLWNYNPDNRVEYGDGWNFEDFSITNGDHVHEGKGSGGTEGLKPDFRNANHEEDKLYKGGRGLEVIIRPYAVKVAGVQVFTEFNAETLFFEVHWKNPSSSSLSEKVQDEKARMTEIFLPAYHYKQKRFSITTTDADTIFDAEHQTLFVKHTDMRPGAVHKLKIELDDPRAHRVWRLREYTRLVKAEGVAGRVRRLVPEAVMLWWQALSAAQTTSLVLVTLVVVFGVWFADYHMKKFMTSGEGRVEL</sequence>
<comment type="similarity">
    <text evidence="1">Belongs to the glycosyl hydrolase 5 (cellulase A) family.</text>
</comment>
<organism evidence="6 7">
    <name type="scientific">Ustilago trichophora</name>
    <dbReference type="NCBI Taxonomy" id="86804"/>
    <lineage>
        <taxon>Eukaryota</taxon>
        <taxon>Fungi</taxon>
        <taxon>Dikarya</taxon>
        <taxon>Basidiomycota</taxon>
        <taxon>Ustilaginomycotina</taxon>
        <taxon>Ustilaginomycetes</taxon>
        <taxon>Ustilaginales</taxon>
        <taxon>Ustilaginaceae</taxon>
        <taxon>Ustilago</taxon>
    </lineage>
</organism>
<dbReference type="InterPro" id="IPR052066">
    <property type="entry name" value="Glycosphingolipid_Hydrolases"/>
</dbReference>
<feature type="domain" description="Glycoside hydrolase family 5 C-terminal" evidence="5">
    <location>
        <begin position="661"/>
        <end position="756"/>
    </location>
</feature>